<keyword evidence="16" id="KW-0175">Coiled coil</keyword>
<comment type="subcellular location">
    <subcellularLocation>
        <location evidence="3">Cytoplasm</location>
    </subcellularLocation>
</comment>
<dbReference type="GO" id="GO:0046872">
    <property type="term" value="F:metal ion binding"/>
    <property type="evidence" value="ECO:0007669"/>
    <property type="project" value="UniProtKB-KW"/>
</dbReference>
<keyword evidence="6" id="KW-0004">4Fe-4S</keyword>
<evidence type="ECO:0000256" key="4">
    <source>
        <dbReference type="ARBA" id="ARBA00012438"/>
    </source>
</evidence>
<dbReference type="InterPro" id="IPR011712">
    <property type="entry name" value="Sig_transdc_His_kin_sub3_dim/P"/>
</dbReference>
<dbReference type="EC" id="2.7.13.3" evidence="4"/>
<protein>
    <recommendedName>
        <fullName evidence="5">Oxygen sensor histidine kinase NreB</fullName>
        <ecNumber evidence="4">2.7.13.3</ecNumber>
    </recommendedName>
    <alternativeName>
        <fullName evidence="15">Nitrogen regulation protein B</fullName>
    </alternativeName>
</protein>
<evidence type="ECO:0000256" key="17">
    <source>
        <dbReference type="SAM" id="Phobius"/>
    </source>
</evidence>
<dbReference type="CDD" id="cd16917">
    <property type="entry name" value="HATPase_UhpB-NarQ-NarX-like"/>
    <property type="match status" value="1"/>
</dbReference>
<evidence type="ECO:0000313" key="19">
    <source>
        <dbReference type="EMBL" id="MBB6033570.1"/>
    </source>
</evidence>
<keyword evidence="13" id="KW-0411">Iron-sulfur</keyword>
<keyword evidence="17" id="KW-0472">Membrane</keyword>
<feature type="domain" description="Histidine kinase" evidence="18">
    <location>
        <begin position="203"/>
        <end position="394"/>
    </location>
</feature>
<dbReference type="AlphaFoldDB" id="A0A841FNQ3"/>
<dbReference type="GO" id="GO:0000155">
    <property type="term" value="F:phosphorelay sensor kinase activity"/>
    <property type="evidence" value="ECO:0007669"/>
    <property type="project" value="InterPro"/>
</dbReference>
<dbReference type="Gene3D" id="3.30.565.10">
    <property type="entry name" value="Histidine kinase-like ATPase, C-terminal domain"/>
    <property type="match status" value="1"/>
</dbReference>
<keyword evidence="9" id="KW-0479">Metal-binding</keyword>
<keyword evidence="17" id="KW-0812">Transmembrane</keyword>
<dbReference type="GO" id="GO:0005737">
    <property type="term" value="C:cytoplasm"/>
    <property type="evidence" value="ECO:0007669"/>
    <property type="project" value="UniProtKB-SubCell"/>
</dbReference>
<organism evidence="19 20">
    <name type="scientific">Phytomonospora endophytica</name>
    <dbReference type="NCBI Taxonomy" id="714109"/>
    <lineage>
        <taxon>Bacteria</taxon>
        <taxon>Bacillati</taxon>
        <taxon>Actinomycetota</taxon>
        <taxon>Actinomycetes</taxon>
        <taxon>Micromonosporales</taxon>
        <taxon>Micromonosporaceae</taxon>
        <taxon>Phytomonospora</taxon>
    </lineage>
</organism>
<evidence type="ECO:0000256" key="5">
    <source>
        <dbReference type="ARBA" id="ARBA00017322"/>
    </source>
</evidence>
<dbReference type="Pfam" id="PF02518">
    <property type="entry name" value="HATPase_c"/>
    <property type="match status" value="1"/>
</dbReference>
<feature type="transmembrane region" description="Helical" evidence="17">
    <location>
        <begin position="136"/>
        <end position="156"/>
    </location>
</feature>
<name>A0A841FNQ3_9ACTN</name>
<dbReference type="InterPro" id="IPR003594">
    <property type="entry name" value="HATPase_dom"/>
</dbReference>
<dbReference type="PANTHER" id="PTHR24421">
    <property type="entry name" value="NITRATE/NITRITE SENSOR PROTEIN NARX-RELATED"/>
    <property type="match status" value="1"/>
</dbReference>
<evidence type="ECO:0000256" key="13">
    <source>
        <dbReference type="ARBA" id="ARBA00023014"/>
    </source>
</evidence>
<dbReference type="EMBL" id="JACHGT010000003">
    <property type="protein sequence ID" value="MBB6033570.1"/>
    <property type="molecule type" value="Genomic_DNA"/>
</dbReference>
<evidence type="ECO:0000256" key="12">
    <source>
        <dbReference type="ARBA" id="ARBA00023012"/>
    </source>
</evidence>
<keyword evidence="10 19" id="KW-0418">Kinase</keyword>
<evidence type="ECO:0000256" key="7">
    <source>
        <dbReference type="ARBA" id="ARBA00022490"/>
    </source>
</evidence>
<gene>
    <name evidence="19" type="ORF">HNR73_001420</name>
</gene>
<dbReference type="InterPro" id="IPR005467">
    <property type="entry name" value="His_kinase_dom"/>
</dbReference>
<comment type="cofactor">
    <cofactor evidence="2">
        <name>[4Fe-4S] cluster</name>
        <dbReference type="ChEBI" id="CHEBI:49883"/>
    </cofactor>
</comment>
<dbReference type="GO" id="GO:0046983">
    <property type="term" value="F:protein dimerization activity"/>
    <property type="evidence" value="ECO:0007669"/>
    <property type="project" value="InterPro"/>
</dbReference>
<dbReference type="PANTHER" id="PTHR24421:SF62">
    <property type="entry name" value="SENSORY TRANSDUCTION HISTIDINE KINASE"/>
    <property type="match status" value="1"/>
</dbReference>
<evidence type="ECO:0000256" key="15">
    <source>
        <dbReference type="ARBA" id="ARBA00030800"/>
    </source>
</evidence>
<evidence type="ECO:0000256" key="1">
    <source>
        <dbReference type="ARBA" id="ARBA00000085"/>
    </source>
</evidence>
<keyword evidence="17" id="KW-1133">Transmembrane helix</keyword>
<evidence type="ECO:0000259" key="18">
    <source>
        <dbReference type="PROSITE" id="PS50109"/>
    </source>
</evidence>
<dbReference type="InterPro" id="IPR036890">
    <property type="entry name" value="HATPase_C_sf"/>
</dbReference>
<dbReference type="SMART" id="SM00387">
    <property type="entry name" value="HATPase_c"/>
    <property type="match status" value="1"/>
</dbReference>
<evidence type="ECO:0000256" key="2">
    <source>
        <dbReference type="ARBA" id="ARBA00001966"/>
    </source>
</evidence>
<comment type="caution">
    <text evidence="19">The sequence shown here is derived from an EMBL/GenBank/DDBJ whole genome shotgun (WGS) entry which is preliminary data.</text>
</comment>
<dbReference type="Pfam" id="PF07730">
    <property type="entry name" value="HisKA_3"/>
    <property type="match status" value="1"/>
</dbReference>
<keyword evidence="12" id="KW-0902">Two-component regulatory system</keyword>
<reference evidence="19 20" key="1">
    <citation type="submission" date="2020-08" db="EMBL/GenBank/DDBJ databases">
        <title>Genomic Encyclopedia of Type Strains, Phase IV (KMG-IV): sequencing the most valuable type-strain genomes for metagenomic binning, comparative biology and taxonomic classification.</title>
        <authorList>
            <person name="Goeker M."/>
        </authorList>
    </citation>
    <scope>NUCLEOTIDE SEQUENCE [LARGE SCALE GENOMIC DNA]</scope>
    <source>
        <strain evidence="19 20">YIM 65646</strain>
    </source>
</reference>
<dbReference type="PIRSF" id="PIRSF037434">
    <property type="entry name" value="STHK_ChrS"/>
    <property type="match status" value="1"/>
</dbReference>
<dbReference type="SUPFAM" id="SSF55874">
    <property type="entry name" value="ATPase domain of HSP90 chaperone/DNA topoisomerase II/histidine kinase"/>
    <property type="match status" value="1"/>
</dbReference>
<keyword evidence="8" id="KW-0808">Transferase</keyword>
<keyword evidence="11" id="KW-0408">Iron</keyword>
<dbReference type="InterPro" id="IPR050482">
    <property type="entry name" value="Sensor_HK_TwoCompSys"/>
</dbReference>
<evidence type="ECO:0000256" key="16">
    <source>
        <dbReference type="SAM" id="Coils"/>
    </source>
</evidence>
<dbReference type="PROSITE" id="PS50109">
    <property type="entry name" value="HIS_KIN"/>
    <property type="match status" value="1"/>
</dbReference>
<dbReference type="InterPro" id="IPR004358">
    <property type="entry name" value="Sig_transdc_His_kin-like_C"/>
</dbReference>
<dbReference type="GO" id="GO:0051539">
    <property type="term" value="F:4 iron, 4 sulfur cluster binding"/>
    <property type="evidence" value="ECO:0007669"/>
    <property type="project" value="UniProtKB-KW"/>
</dbReference>
<evidence type="ECO:0000256" key="10">
    <source>
        <dbReference type="ARBA" id="ARBA00022777"/>
    </source>
</evidence>
<accession>A0A841FNQ3</accession>
<evidence type="ECO:0000313" key="20">
    <source>
        <dbReference type="Proteomes" id="UP000548476"/>
    </source>
</evidence>
<evidence type="ECO:0000256" key="8">
    <source>
        <dbReference type="ARBA" id="ARBA00022679"/>
    </source>
</evidence>
<proteinExistence type="predicted"/>
<feature type="transmembrane region" description="Helical" evidence="17">
    <location>
        <begin position="42"/>
        <end position="61"/>
    </location>
</feature>
<feature type="transmembrane region" description="Helical" evidence="17">
    <location>
        <begin position="20"/>
        <end position="36"/>
    </location>
</feature>
<dbReference type="InterPro" id="IPR017205">
    <property type="entry name" value="Sig_transdc_His_kinase_ChrS"/>
</dbReference>
<dbReference type="GO" id="GO:0016020">
    <property type="term" value="C:membrane"/>
    <property type="evidence" value="ECO:0007669"/>
    <property type="project" value="InterPro"/>
</dbReference>
<comment type="catalytic activity">
    <reaction evidence="1">
        <text>ATP + protein L-histidine = ADP + protein N-phospho-L-histidine.</text>
        <dbReference type="EC" id="2.7.13.3"/>
    </reaction>
</comment>
<keyword evidence="7" id="KW-0963">Cytoplasm</keyword>
<dbReference type="Proteomes" id="UP000548476">
    <property type="component" value="Unassembled WGS sequence"/>
</dbReference>
<dbReference type="PRINTS" id="PR00344">
    <property type="entry name" value="BCTRLSENSOR"/>
</dbReference>
<evidence type="ECO:0000256" key="6">
    <source>
        <dbReference type="ARBA" id="ARBA00022485"/>
    </source>
</evidence>
<feature type="coiled-coil region" evidence="16">
    <location>
        <begin position="159"/>
        <end position="186"/>
    </location>
</feature>
<keyword evidence="20" id="KW-1185">Reference proteome</keyword>
<feature type="transmembrane region" description="Helical" evidence="17">
    <location>
        <begin position="73"/>
        <end position="97"/>
    </location>
</feature>
<feature type="transmembrane region" description="Helical" evidence="17">
    <location>
        <begin position="109"/>
        <end position="129"/>
    </location>
</feature>
<sequence length="395" mass="41524">MTSTVPARPVALALLRRAQHVLFAALLLVGLVRTLSEGRHELAAIAGTATLVAWYLGGVLLSRRSTDRRLAACWLFGLAVGWTGLSILSADFVWVAFPLFLLCMQMLPMPVALWSVAGLTAVTVAAIAWHRGGFDVAAALGPVIGAVVAVVITVVYRDLRRQNETRDRLLAELTAARDRLAVTERRAGTLAERERLAREIHDTVAQSLASIILVLRSAREAYAEAPEPARRQVDAALGSARDALEDTRRLVRALAPAELDGGSLPEALRRLVTETEALGLDASLVVDGDPALLPTPLAVALLRTAQGALANVRAHAGATRVAVTLTFQPGSVAVDVADDGKGFDPARPSSDPATGTGMGLAAMRDRLAEVGGRLLVESEPGGGTAVNATVPREGP</sequence>
<evidence type="ECO:0000256" key="14">
    <source>
        <dbReference type="ARBA" id="ARBA00024827"/>
    </source>
</evidence>
<evidence type="ECO:0000256" key="9">
    <source>
        <dbReference type="ARBA" id="ARBA00022723"/>
    </source>
</evidence>
<evidence type="ECO:0000256" key="3">
    <source>
        <dbReference type="ARBA" id="ARBA00004496"/>
    </source>
</evidence>
<dbReference type="RefSeq" id="WP_184786470.1">
    <property type="nucleotide sequence ID" value="NZ_BONT01000014.1"/>
</dbReference>
<comment type="function">
    <text evidence="14">Member of the two-component regulatory system NreB/NreC involved in the control of dissimilatory nitrate/nitrite reduction in response to oxygen. NreB functions as a direct oxygen sensor histidine kinase which is autophosphorylated, in the absence of oxygen, probably at the conserved histidine residue, and transfers its phosphate group probably to a conserved aspartate residue of NreC. NreB/NreC activates the expression of the nitrate (narGHJI) and nitrite (nir) reductase operons, as well as the putative nitrate transporter gene narT.</text>
</comment>
<evidence type="ECO:0000256" key="11">
    <source>
        <dbReference type="ARBA" id="ARBA00023004"/>
    </source>
</evidence>
<dbReference type="Gene3D" id="1.20.5.1930">
    <property type="match status" value="1"/>
</dbReference>